<dbReference type="Gene3D" id="3.40.50.970">
    <property type="match status" value="1"/>
</dbReference>
<dbReference type="AlphaFoldDB" id="A0AB33VGV7"/>
<dbReference type="Gene3D" id="3.40.920.10">
    <property type="entry name" value="Pyruvate-ferredoxin oxidoreductase, PFOR, domain III"/>
    <property type="match status" value="1"/>
</dbReference>
<evidence type="ECO:0000313" key="6">
    <source>
        <dbReference type="EMBL" id="EAP74055.1"/>
    </source>
</evidence>
<dbReference type="GO" id="GO:0030976">
    <property type="term" value="F:thiamine pyrophosphate binding"/>
    <property type="evidence" value="ECO:0007669"/>
    <property type="project" value="InterPro"/>
</dbReference>
<keyword evidence="6" id="KW-0670">Pyruvate</keyword>
<dbReference type="GO" id="GO:0045333">
    <property type="term" value="P:cellular respiration"/>
    <property type="evidence" value="ECO:0007669"/>
    <property type="project" value="UniProtKB-ARBA"/>
</dbReference>
<dbReference type="NCBIfam" id="NF009589">
    <property type="entry name" value="PRK13030.1"/>
    <property type="match status" value="1"/>
</dbReference>
<gene>
    <name evidence="6" type="ORF">RRSL_03982</name>
</gene>
<dbReference type="SUPFAM" id="SSF53323">
    <property type="entry name" value="Pyruvate-ferredoxin oxidoreductase, PFOR, domain III"/>
    <property type="match status" value="1"/>
</dbReference>
<dbReference type="Proteomes" id="UP000005933">
    <property type="component" value="Unassembled WGS sequence"/>
</dbReference>
<dbReference type="SUPFAM" id="SSF52518">
    <property type="entry name" value="Thiamin diphosphate-binding fold (THDP-binding)"/>
    <property type="match status" value="2"/>
</dbReference>
<dbReference type="CDD" id="cd07034">
    <property type="entry name" value="TPP_PYR_PFOR_IOR-alpha_like"/>
    <property type="match status" value="1"/>
</dbReference>
<dbReference type="InterPro" id="IPR002869">
    <property type="entry name" value="Pyrv_flavodox_OxRed_cen"/>
</dbReference>
<dbReference type="InterPro" id="IPR051457">
    <property type="entry name" value="2-oxoacid:Fd_oxidoreductase"/>
</dbReference>
<dbReference type="PANTHER" id="PTHR48084:SF3">
    <property type="entry name" value="SUBUNIT OF PYRUVATE:FLAVODOXIN OXIDOREDUCTASE"/>
    <property type="match status" value="1"/>
</dbReference>
<feature type="region of interest" description="Disordered" evidence="2">
    <location>
        <begin position="1"/>
        <end position="22"/>
    </location>
</feature>
<proteinExistence type="predicted"/>
<dbReference type="EMBL" id="AAKL01000007">
    <property type="protein sequence ID" value="EAP74055.1"/>
    <property type="molecule type" value="Genomic_DNA"/>
</dbReference>
<evidence type="ECO:0000256" key="2">
    <source>
        <dbReference type="SAM" id="MobiDB-lite"/>
    </source>
</evidence>
<dbReference type="GO" id="GO:0044281">
    <property type="term" value="P:small molecule metabolic process"/>
    <property type="evidence" value="ECO:0007669"/>
    <property type="project" value="UniProtKB-ARBA"/>
</dbReference>
<keyword evidence="1 6" id="KW-0560">Oxidoreductase</keyword>
<dbReference type="CDD" id="cd02008">
    <property type="entry name" value="TPP_IOR_alpha"/>
    <property type="match status" value="1"/>
</dbReference>
<protein>
    <submittedName>
        <fullName evidence="6">Pyruvate-flavodoxin oxidoreductase</fullName>
        <ecNumber evidence="6">1.-.-.-</ecNumber>
    </submittedName>
</protein>
<evidence type="ECO:0000256" key="1">
    <source>
        <dbReference type="ARBA" id="ARBA00023002"/>
    </source>
</evidence>
<dbReference type="InterPro" id="IPR029061">
    <property type="entry name" value="THDP-binding"/>
</dbReference>
<evidence type="ECO:0000259" key="4">
    <source>
        <dbReference type="Pfam" id="PF02775"/>
    </source>
</evidence>
<dbReference type="InterPro" id="IPR002880">
    <property type="entry name" value="Pyrv_Fd/Flavodoxin_OxRdtase_N"/>
</dbReference>
<dbReference type="Pfam" id="PF02775">
    <property type="entry name" value="TPP_enzyme_C"/>
    <property type="match status" value="1"/>
</dbReference>
<feature type="domain" description="Thiamine pyrophosphate enzyme TPP-binding" evidence="4">
    <location>
        <begin position="516"/>
        <end position="668"/>
    </location>
</feature>
<dbReference type="InterPro" id="IPR019752">
    <property type="entry name" value="Pyrv/ketoisovalerate_OxRed_cat"/>
</dbReference>
<dbReference type="NCBIfam" id="NF009588">
    <property type="entry name" value="PRK13029.1"/>
    <property type="match status" value="1"/>
</dbReference>
<organism evidence="6 7">
    <name type="scientific">Ralstonia solanacearum (strain UW551)</name>
    <dbReference type="NCBI Taxonomy" id="342110"/>
    <lineage>
        <taxon>Bacteria</taxon>
        <taxon>Pseudomonadati</taxon>
        <taxon>Pseudomonadota</taxon>
        <taxon>Betaproteobacteria</taxon>
        <taxon>Burkholderiales</taxon>
        <taxon>Burkholderiaceae</taxon>
        <taxon>Ralstonia</taxon>
        <taxon>Ralstonia solanacearum species complex</taxon>
    </lineage>
</organism>
<evidence type="ECO:0000259" key="5">
    <source>
        <dbReference type="Pfam" id="PF20169"/>
    </source>
</evidence>
<reference evidence="6 7" key="1">
    <citation type="journal article" date="2006" name="Mol. Plant Microbe Interact.">
        <title>Identification of open reading frames unique to a select agent: Ralstonia solanacearum race 3 biovar 2.</title>
        <authorList>
            <person name="Gabriel D.W."/>
            <person name="Allen C."/>
            <person name="Schell M."/>
            <person name="Denny T.P."/>
            <person name="Greenberg J.T."/>
            <person name="Duan Y.P."/>
            <person name="Flores-Cruz Z."/>
            <person name="Huang Q."/>
            <person name="Clifford J.M."/>
            <person name="Presting G."/>
            <person name="Gonzalez E.T."/>
            <person name="Reddy J."/>
            <person name="Elphinstone J."/>
            <person name="Swanson J."/>
            <person name="Yao J."/>
            <person name="Mulholland V."/>
            <person name="Liu L."/>
            <person name="Farmerie W."/>
            <person name="Patnaikuni M."/>
            <person name="Balogh B."/>
            <person name="Norman D."/>
            <person name="Alvarez A."/>
            <person name="Castillo J.A."/>
            <person name="Jones J."/>
            <person name="Saddler G."/>
            <person name="Walunas T."/>
            <person name="Zhukov A."/>
            <person name="Mikhailova N."/>
        </authorList>
    </citation>
    <scope>NUCLEOTIDE SEQUENCE [LARGE SCALE GENOMIC DNA]</scope>
    <source>
        <strain evidence="6 7">UW551</strain>
    </source>
</reference>
<comment type="caution">
    <text evidence="6">The sequence shown here is derived from an EMBL/GenBank/DDBJ whole genome shotgun (WGS) entry which is preliminary data.</text>
</comment>
<evidence type="ECO:0000259" key="3">
    <source>
        <dbReference type="Pfam" id="PF01558"/>
    </source>
</evidence>
<accession>A0AB33VGV7</accession>
<dbReference type="Pfam" id="PF01558">
    <property type="entry name" value="POR"/>
    <property type="match status" value="1"/>
</dbReference>
<dbReference type="InterPro" id="IPR011766">
    <property type="entry name" value="TPP_enzyme_TPP-bd"/>
</dbReference>
<dbReference type="Pfam" id="PF20169">
    <property type="entry name" value="DUF6537"/>
    <property type="match status" value="1"/>
</dbReference>
<feature type="domain" description="DUF6537" evidence="5">
    <location>
        <begin position="1010"/>
        <end position="1214"/>
    </location>
</feature>
<feature type="domain" description="Pyruvate/ketoisovalerate oxidoreductase catalytic" evidence="3">
    <location>
        <begin position="793"/>
        <end position="979"/>
    </location>
</feature>
<evidence type="ECO:0000313" key="7">
    <source>
        <dbReference type="Proteomes" id="UP000005933"/>
    </source>
</evidence>
<name>A0AB33VGV7_RALSU</name>
<sequence>MLGCPLPHRCRPASTRSGAGGTKSDLLSAIPAHIPHGARMNAPLNDALRRALETVSLDDKYTLERGRIYISGTQALVRLPMLQQERDRAAGLNTAGFISGYRGSPLGALDQALWKAKKHLSGHSIVFQAGLNEDLAATSVWGSQQVNLYPSAKFDGVFGMWYGKGPGVDRTIDVFKHANSAGSSAHGGVLVLAGDDHACKSSTLAHQSEHVFKAAGIPVLYPSNVQEYLDYGLHGWAMSRYSGLWVAMKCVTDVVESSASVDVDPHRAEIVLPEDFIVPAGGLNIRWPDPPLVQEARLLDYKWYAGLAYVRANKLDRVVLDAPQARFGIMTAGKAYLDVRQALVDLGLDDETCRRIGIRLYKVGCVWPLEAHGARAFAEGLQEILVVEEKRQILEYQLKEELYNYRDDVRPRVYGKFDEKDNAGGEWSVPMGNWLLPAHYELSPALIARAIATRLEKFELPSDVRARIEARIAIIDAKEKALAKPRITAERKPWFCSGCPHNTSTNVPEGSRALAGIGCHYMTVWMDRSTNTFSQMGGEGVAWIGQMPFSGDQHVFANLGDGTYYHSGLLAIRASIAAKVNITYKLLYNDAVAMTGGQPVDGPLSVPQIAAQVHAEGTSRIVIVTDEPEKYNAAGSAKIELPEGVTVHHRDRLDAIQRELREVQGTSVLIYDQTCATEKRRRRKRGTMADPARRAFINDAVCEGCGDCSVKSNCLSVEPLETELGTKRKINQSSCNKDFSCVNGFCPSFVTAEGAQVRKPESSGVSIDSLPLLPHPELPGIQRAYGVLVTGVGGTGVVTIGGLLGMAAHIEGKGVTVLDMAGLAQKGGAVLSHVQIGERPDTIHATRIAMGEADLVIGCDAIVSASDEVLSKVQFGQTRAIVNSAQTPTADFIKNPNWRFPGSSAEADIRAAVGDACAFEDASALAVRLLGDAIYTNPLVLGFAWQKGWIPLTYDALVRAIELNGVSVDKNKTAFEWGRHLAHDRETVLKLAGEAPRAKADVIALPATLDTLIARRIDLLTAYQNAAYAAGFRAVVERVRAAEAAVVGAGQPLALTEAVARNLSKLMAYKDEYEVARLYTDPAFLDKLRAQFEGEPGRDYQLNFWLAPPTTAKHDDKGQLVKRRYGPNTMRLFKLLAKLKGLRGTAFDLFGKTEERRTERALIGEYRALVDELVSGLSAQKLAQAVELARLPEDIRGFGHVKAANLAAARIRWNRLLAQWREPAGAQRAA</sequence>
<dbReference type="EC" id="1.-.-.-" evidence="6"/>
<dbReference type="PANTHER" id="PTHR48084">
    <property type="entry name" value="2-OXOGLUTARATE OXIDOREDUCTASE SUBUNIT KORB-RELATED"/>
    <property type="match status" value="1"/>
</dbReference>
<dbReference type="InterPro" id="IPR046667">
    <property type="entry name" value="DUF6537"/>
</dbReference>
<dbReference type="GO" id="GO:0016625">
    <property type="term" value="F:oxidoreductase activity, acting on the aldehyde or oxo group of donors, iron-sulfur protein as acceptor"/>
    <property type="evidence" value="ECO:0007669"/>
    <property type="project" value="UniProtKB-ARBA"/>
</dbReference>